<evidence type="ECO:0000313" key="1">
    <source>
        <dbReference type="EMBL" id="KAF0743968.1"/>
    </source>
</evidence>
<organism evidence="1 2">
    <name type="scientific">Aphanomyces euteiches</name>
    <dbReference type="NCBI Taxonomy" id="100861"/>
    <lineage>
        <taxon>Eukaryota</taxon>
        <taxon>Sar</taxon>
        <taxon>Stramenopiles</taxon>
        <taxon>Oomycota</taxon>
        <taxon>Saprolegniomycetes</taxon>
        <taxon>Saprolegniales</taxon>
        <taxon>Verrucalvaceae</taxon>
        <taxon>Aphanomyces</taxon>
    </lineage>
</organism>
<sequence length="89" mass="10173">MVHPIVRRLTFLARYTMLKETRFMNTAGFTAGEGDLYVKSGLVETTICCLDMASHRENHRSSRNQYASCVTTDATSITRLKQQSLAFWH</sequence>
<name>A0A6G0XTV0_9STRA</name>
<dbReference type="AlphaFoldDB" id="A0A6G0XTV0"/>
<comment type="caution">
    <text evidence="1">The sequence shown here is derived from an EMBL/GenBank/DDBJ whole genome shotgun (WGS) entry which is preliminary data.</text>
</comment>
<accession>A0A6G0XTV0</accession>
<keyword evidence="2" id="KW-1185">Reference proteome</keyword>
<gene>
    <name evidence="1" type="ORF">Ae201684_001608</name>
</gene>
<protein>
    <submittedName>
        <fullName evidence="1">Uncharacterized protein</fullName>
    </submittedName>
</protein>
<reference evidence="1 2" key="1">
    <citation type="submission" date="2019-07" db="EMBL/GenBank/DDBJ databases">
        <title>Genomics analysis of Aphanomyces spp. identifies a new class of oomycete effector associated with host adaptation.</title>
        <authorList>
            <person name="Gaulin E."/>
        </authorList>
    </citation>
    <scope>NUCLEOTIDE SEQUENCE [LARGE SCALE GENOMIC DNA]</scope>
    <source>
        <strain evidence="1 2">ATCC 201684</strain>
    </source>
</reference>
<evidence type="ECO:0000313" key="2">
    <source>
        <dbReference type="Proteomes" id="UP000481153"/>
    </source>
</evidence>
<dbReference type="EMBL" id="VJMJ01000012">
    <property type="protein sequence ID" value="KAF0743968.1"/>
    <property type="molecule type" value="Genomic_DNA"/>
</dbReference>
<proteinExistence type="predicted"/>
<dbReference type="Proteomes" id="UP000481153">
    <property type="component" value="Unassembled WGS sequence"/>
</dbReference>